<gene>
    <name evidence="2" type="ORF">C6I21_02780</name>
</gene>
<comment type="caution">
    <text evidence="2">The sequence shown here is derived from an EMBL/GenBank/DDBJ whole genome shotgun (WGS) entry which is preliminary data.</text>
</comment>
<sequence>MSRDTEKVEVDSMNRQEAHTFLGRHVLINEGRSGSYVGTLLDIESPAGSPWKGRVRIEGIVEAPDFNELLTGLEPLSYEKGEEVYLPGRAVQPWHDSFELSYRQSLGASLKERWDQASEAAAQAEEKRRVLQMELRKWQMEHLLSEDAYVYYDIVQKRRTLYIYDSLKEESLTLEGCPFEFELKVQNRWEPVYYSEGRRFVTPDGEEYTAGEGDKVRLNKEQFDPYKMLLNELETPAVKALERGLSKLKASHENCMHCHNSLLVKLLGSFEQQSFQGVNFITYETPEGTLMVQHHYERDMYDDRPDRTFDRFEFTLDDGTRMITSYSTPLSNDSGKEL</sequence>
<dbReference type="OrthoDB" id="2942325at2"/>
<protein>
    <recommendedName>
        <fullName evidence="4">DUF2777 domain-containing protein</fullName>
    </recommendedName>
</protein>
<dbReference type="InterPro" id="IPR024488">
    <property type="entry name" value="DUF2777"/>
</dbReference>
<keyword evidence="3" id="KW-1185">Reference proteome</keyword>
<keyword evidence="1" id="KW-0175">Coiled coil</keyword>
<evidence type="ECO:0000256" key="1">
    <source>
        <dbReference type="SAM" id="Coils"/>
    </source>
</evidence>
<name>A0A2P6MKS8_ALKUR</name>
<dbReference type="EMBL" id="PVNS01000002">
    <property type="protein sequence ID" value="PRO66865.1"/>
    <property type="molecule type" value="Genomic_DNA"/>
</dbReference>
<feature type="coiled-coil region" evidence="1">
    <location>
        <begin position="114"/>
        <end position="141"/>
    </location>
</feature>
<proteinExistence type="predicted"/>
<evidence type="ECO:0000313" key="2">
    <source>
        <dbReference type="EMBL" id="PRO66865.1"/>
    </source>
</evidence>
<accession>A0A2P6MKS8</accession>
<dbReference type="Proteomes" id="UP000243650">
    <property type="component" value="Unassembled WGS sequence"/>
</dbReference>
<reference evidence="2 3" key="1">
    <citation type="submission" date="2018-03" db="EMBL/GenBank/DDBJ databases">
        <title>Bacillus urumqiensis sp. nov., a moderately haloalkaliphilic bacterium isolated from a salt lake.</title>
        <authorList>
            <person name="Zhao B."/>
            <person name="Liao Z."/>
        </authorList>
    </citation>
    <scope>NUCLEOTIDE SEQUENCE [LARGE SCALE GENOMIC DNA]</scope>
    <source>
        <strain evidence="2 3">BZ-SZ-XJ18</strain>
    </source>
</reference>
<evidence type="ECO:0000313" key="3">
    <source>
        <dbReference type="Proteomes" id="UP000243650"/>
    </source>
</evidence>
<dbReference type="Pfam" id="PF10949">
    <property type="entry name" value="DUF2777"/>
    <property type="match status" value="1"/>
</dbReference>
<organism evidence="2 3">
    <name type="scientific">Alkalicoccus urumqiensis</name>
    <name type="common">Bacillus urumqiensis</name>
    <dbReference type="NCBI Taxonomy" id="1548213"/>
    <lineage>
        <taxon>Bacteria</taxon>
        <taxon>Bacillati</taxon>
        <taxon>Bacillota</taxon>
        <taxon>Bacilli</taxon>
        <taxon>Bacillales</taxon>
        <taxon>Bacillaceae</taxon>
        <taxon>Alkalicoccus</taxon>
    </lineage>
</organism>
<dbReference type="AlphaFoldDB" id="A0A2P6MKS8"/>
<evidence type="ECO:0008006" key="4">
    <source>
        <dbReference type="Google" id="ProtNLM"/>
    </source>
</evidence>